<evidence type="ECO:0000313" key="6">
    <source>
        <dbReference type="EMBL" id="MES1929167.1"/>
    </source>
</evidence>
<keyword evidence="4" id="KW-0862">Zinc</keyword>
<dbReference type="InterPro" id="IPR051013">
    <property type="entry name" value="MBL_superfamily_lactonases"/>
</dbReference>
<dbReference type="Proteomes" id="UP001460888">
    <property type="component" value="Unassembled WGS sequence"/>
</dbReference>
<dbReference type="InterPro" id="IPR001279">
    <property type="entry name" value="Metallo-B-lactamas"/>
</dbReference>
<dbReference type="InterPro" id="IPR036866">
    <property type="entry name" value="RibonucZ/Hydroxyglut_hydro"/>
</dbReference>
<name>A0ABV2AZT2_9GAMM</name>
<dbReference type="EMBL" id="APND01000002">
    <property type="protein sequence ID" value="MES1929167.1"/>
    <property type="molecule type" value="Genomic_DNA"/>
</dbReference>
<sequence length="279" mass="30452">MPAPKIHHLNCASMHPLAGFLLEHRDQARDYAGLVCHCLLVETTDGLVLVDTGLGTADVAGGRPRLGTMFSHVVRPALRPEETARHQVEALGFSAADVRHIVLTHLDVDHAGGVGDFPNARVHVLAAEHAAAEARRHVKERDRYRPAQWQGHDDWQLYDATGEAWNGFDAVRAVIDTDPDILLVPVTGHTRGHAAIAVRHNQGWLLHAGDAYFHRDEMAAKPCCPFGLRLFQAAVGVDNADRRRNQARLRELALGHADVNVFCSHDPVEFARAGGVPGG</sequence>
<organism evidence="6 7">
    <name type="scientific">Salinisphaera dokdonensis CL-ES53</name>
    <dbReference type="NCBI Taxonomy" id="1304272"/>
    <lineage>
        <taxon>Bacteria</taxon>
        <taxon>Pseudomonadati</taxon>
        <taxon>Pseudomonadota</taxon>
        <taxon>Gammaproteobacteria</taxon>
        <taxon>Salinisphaerales</taxon>
        <taxon>Salinisphaeraceae</taxon>
        <taxon>Salinisphaera</taxon>
    </lineage>
</organism>
<reference evidence="6 7" key="1">
    <citation type="submission" date="2013-03" db="EMBL/GenBank/DDBJ databases">
        <title>Salinisphaera dokdonensis CL-ES53 Genome Sequencing.</title>
        <authorList>
            <person name="Li C."/>
            <person name="Lai Q."/>
            <person name="Shao Z."/>
        </authorList>
    </citation>
    <scope>NUCLEOTIDE SEQUENCE [LARGE SCALE GENOMIC DNA]</scope>
    <source>
        <strain evidence="6 7">CL-ES53</strain>
    </source>
</reference>
<evidence type="ECO:0000259" key="5">
    <source>
        <dbReference type="SMART" id="SM00849"/>
    </source>
</evidence>
<dbReference type="Pfam" id="PF00753">
    <property type="entry name" value="Lactamase_B"/>
    <property type="match status" value="1"/>
</dbReference>
<keyword evidence="7" id="KW-1185">Reference proteome</keyword>
<accession>A0ABV2AZT2</accession>
<feature type="domain" description="Metallo-beta-lactamase" evidence="5">
    <location>
        <begin position="35"/>
        <end position="265"/>
    </location>
</feature>
<evidence type="ECO:0000256" key="4">
    <source>
        <dbReference type="ARBA" id="ARBA00022833"/>
    </source>
</evidence>
<evidence type="ECO:0000256" key="1">
    <source>
        <dbReference type="ARBA" id="ARBA00007749"/>
    </source>
</evidence>
<keyword evidence="2" id="KW-0479">Metal-binding</keyword>
<proteinExistence type="inferred from homology"/>
<evidence type="ECO:0000256" key="2">
    <source>
        <dbReference type="ARBA" id="ARBA00022723"/>
    </source>
</evidence>
<gene>
    <name evidence="6" type="ORF">SADO_07922</name>
</gene>
<comment type="caution">
    <text evidence="6">The sequence shown here is derived from an EMBL/GenBank/DDBJ whole genome shotgun (WGS) entry which is preliminary data.</text>
</comment>
<evidence type="ECO:0000256" key="3">
    <source>
        <dbReference type="ARBA" id="ARBA00022801"/>
    </source>
</evidence>
<dbReference type="PANTHER" id="PTHR42978:SF3">
    <property type="entry name" value="BLR3078 PROTEIN"/>
    <property type="match status" value="1"/>
</dbReference>
<comment type="similarity">
    <text evidence="1">Belongs to the metallo-beta-lactamase superfamily.</text>
</comment>
<dbReference type="SUPFAM" id="SSF56281">
    <property type="entry name" value="Metallo-hydrolase/oxidoreductase"/>
    <property type="match status" value="1"/>
</dbReference>
<dbReference type="RefSeq" id="WP_353110660.1">
    <property type="nucleotide sequence ID" value="NZ_APND01000002.1"/>
</dbReference>
<evidence type="ECO:0000313" key="7">
    <source>
        <dbReference type="Proteomes" id="UP001460888"/>
    </source>
</evidence>
<keyword evidence="3" id="KW-0378">Hydrolase</keyword>
<dbReference type="Gene3D" id="3.60.15.10">
    <property type="entry name" value="Ribonuclease Z/Hydroxyacylglutathione hydrolase-like"/>
    <property type="match status" value="1"/>
</dbReference>
<protein>
    <recommendedName>
        <fullName evidence="5">Metallo-beta-lactamase domain-containing protein</fullName>
    </recommendedName>
</protein>
<dbReference type="PANTHER" id="PTHR42978">
    <property type="entry name" value="QUORUM-QUENCHING LACTONASE YTNP-RELATED-RELATED"/>
    <property type="match status" value="1"/>
</dbReference>
<dbReference type="CDD" id="cd07742">
    <property type="entry name" value="metallo-hydrolase-like_MBL-fold"/>
    <property type="match status" value="1"/>
</dbReference>
<dbReference type="SMART" id="SM00849">
    <property type="entry name" value="Lactamase_B"/>
    <property type="match status" value="1"/>
</dbReference>